<evidence type="ECO:0000256" key="1">
    <source>
        <dbReference type="ARBA" id="ARBA00000085"/>
    </source>
</evidence>
<dbReference type="Proteomes" id="UP000527143">
    <property type="component" value="Unassembled WGS sequence"/>
</dbReference>
<evidence type="ECO:0000256" key="3">
    <source>
        <dbReference type="ARBA" id="ARBA00022553"/>
    </source>
</evidence>
<dbReference type="InterPro" id="IPR035965">
    <property type="entry name" value="PAS-like_dom_sf"/>
</dbReference>
<dbReference type="SMART" id="SM00065">
    <property type="entry name" value="GAF"/>
    <property type="match status" value="1"/>
</dbReference>
<dbReference type="InterPro" id="IPR003018">
    <property type="entry name" value="GAF"/>
</dbReference>
<dbReference type="InterPro" id="IPR004358">
    <property type="entry name" value="Sig_transdc_His_kin-like_C"/>
</dbReference>
<evidence type="ECO:0000259" key="4">
    <source>
        <dbReference type="PROSITE" id="PS50109"/>
    </source>
</evidence>
<dbReference type="InterPro" id="IPR003661">
    <property type="entry name" value="HisK_dim/P_dom"/>
</dbReference>
<dbReference type="Pfam" id="PF00512">
    <property type="entry name" value="HisKA"/>
    <property type="match status" value="1"/>
</dbReference>
<keyword evidence="3" id="KW-0597">Phosphoprotein</keyword>
<dbReference type="CDD" id="cd00130">
    <property type="entry name" value="PAS"/>
    <property type="match status" value="1"/>
</dbReference>
<dbReference type="Gene3D" id="3.30.565.10">
    <property type="entry name" value="Histidine kinase-like ATPase, C-terminal domain"/>
    <property type="match status" value="1"/>
</dbReference>
<evidence type="ECO:0000256" key="2">
    <source>
        <dbReference type="ARBA" id="ARBA00012438"/>
    </source>
</evidence>
<evidence type="ECO:0000313" key="7">
    <source>
        <dbReference type="Proteomes" id="UP000527143"/>
    </source>
</evidence>
<dbReference type="InterPro" id="IPR036097">
    <property type="entry name" value="HisK_dim/P_sf"/>
</dbReference>
<keyword evidence="7" id="KW-1185">Reference proteome</keyword>
<protein>
    <recommendedName>
        <fullName evidence="2">histidine kinase</fullName>
        <ecNumber evidence="2">2.7.13.3</ecNumber>
    </recommendedName>
</protein>
<feature type="domain" description="Histidine kinase" evidence="4">
    <location>
        <begin position="1197"/>
        <end position="1411"/>
    </location>
</feature>
<accession>A0A840YS55</accession>
<dbReference type="SUPFAM" id="SSF55785">
    <property type="entry name" value="PYP-like sensor domain (PAS domain)"/>
    <property type="match status" value="1"/>
</dbReference>
<dbReference type="SUPFAM" id="SSF47384">
    <property type="entry name" value="Homodimeric domain of signal transducing histidine kinase"/>
    <property type="match status" value="1"/>
</dbReference>
<dbReference type="InterPro" id="IPR053159">
    <property type="entry name" value="Hybrid_Histidine_Kinase"/>
</dbReference>
<dbReference type="PANTHER" id="PTHR43642:SF1">
    <property type="entry name" value="HYBRID SIGNAL TRANSDUCTION HISTIDINE KINASE G"/>
    <property type="match status" value="1"/>
</dbReference>
<dbReference type="EMBL" id="JACIJF010000018">
    <property type="protein sequence ID" value="MBB5712502.1"/>
    <property type="molecule type" value="Genomic_DNA"/>
</dbReference>
<dbReference type="SMART" id="SM00388">
    <property type="entry name" value="HisKA"/>
    <property type="match status" value="1"/>
</dbReference>
<dbReference type="InterPro" id="IPR000014">
    <property type="entry name" value="PAS"/>
</dbReference>
<dbReference type="InterPro" id="IPR013655">
    <property type="entry name" value="PAS_fold_3"/>
</dbReference>
<dbReference type="PRINTS" id="PR00344">
    <property type="entry name" value="BCTRLSENSOR"/>
</dbReference>
<dbReference type="NCBIfam" id="TIGR00229">
    <property type="entry name" value="sensory_box"/>
    <property type="match status" value="1"/>
</dbReference>
<dbReference type="SMART" id="SM00387">
    <property type="entry name" value="HATPase_c"/>
    <property type="match status" value="1"/>
</dbReference>
<feature type="domain" description="PAC" evidence="5">
    <location>
        <begin position="1127"/>
        <end position="1177"/>
    </location>
</feature>
<dbReference type="PANTHER" id="PTHR43642">
    <property type="entry name" value="HYBRID SIGNAL TRANSDUCTION HISTIDINE KINASE G"/>
    <property type="match status" value="1"/>
</dbReference>
<dbReference type="Pfam" id="PF08447">
    <property type="entry name" value="PAS_3"/>
    <property type="match status" value="1"/>
</dbReference>
<dbReference type="Pfam" id="PF02518">
    <property type="entry name" value="HATPase_c"/>
    <property type="match status" value="1"/>
</dbReference>
<dbReference type="InterPro" id="IPR005467">
    <property type="entry name" value="His_kinase_dom"/>
</dbReference>
<organism evidence="6 7">
    <name type="scientific">Sphingomonas xinjiangensis</name>
    <dbReference type="NCBI Taxonomy" id="643568"/>
    <lineage>
        <taxon>Bacteria</taxon>
        <taxon>Pseudomonadati</taxon>
        <taxon>Pseudomonadota</taxon>
        <taxon>Alphaproteobacteria</taxon>
        <taxon>Sphingomonadales</taxon>
        <taxon>Sphingomonadaceae</taxon>
        <taxon>Sphingomonas</taxon>
    </lineage>
</organism>
<dbReference type="PROSITE" id="PS50109">
    <property type="entry name" value="HIS_KIN"/>
    <property type="match status" value="1"/>
</dbReference>
<dbReference type="InterPro" id="IPR003594">
    <property type="entry name" value="HATPase_dom"/>
</dbReference>
<dbReference type="EC" id="2.7.13.3" evidence="2"/>
<dbReference type="Gene3D" id="1.10.287.130">
    <property type="match status" value="1"/>
</dbReference>
<dbReference type="Gene3D" id="3.30.450.20">
    <property type="entry name" value="PAS domain"/>
    <property type="match status" value="1"/>
</dbReference>
<evidence type="ECO:0000313" key="6">
    <source>
        <dbReference type="EMBL" id="MBB5712502.1"/>
    </source>
</evidence>
<dbReference type="Pfam" id="PF01590">
    <property type="entry name" value="GAF"/>
    <property type="match status" value="1"/>
</dbReference>
<dbReference type="InterPro" id="IPR029016">
    <property type="entry name" value="GAF-like_dom_sf"/>
</dbReference>
<gene>
    <name evidence="6" type="ORF">FHT02_003762</name>
</gene>
<dbReference type="Gene3D" id="2.10.70.100">
    <property type="match status" value="1"/>
</dbReference>
<dbReference type="InterPro" id="IPR036890">
    <property type="entry name" value="HATPase_C_sf"/>
</dbReference>
<proteinExistence type="predicted"/>
<dbReference type="GO" id="GO:0000155">
    <property type="term" value="F:phosphorelay sensor kinase activity"/>
    <property type="evidence" value="ECO:0007669"/>
    <property type="project" value="InterPro"/>
</dbReference>
<sequence length="1414" mass="152394">MLGADLGSLAKILPGLRELLPDIPQPAEPMGDPELRLHRALLRLIGYLGEHGPIVLFIDDIQWARPAFVRLARALVASGGIPNMLLIVALRDDEAKARSDVAELIDLLASDPSFGLLALPPLTPAGVQQVAEELLGGLVSSLAEQVHSQSRGNPLHAVQLLSALAESRASQPHQALATDNPVAGDVVALLRSKILELPADTLGLLCQAACIGHAVSAPISGALWSQDARAGFIPAIDAGLVSWAGDELEFSHDKVHEAALMLLDAPARRQAHKEVGEALLLAAGAEGDELALAALNQIARGYEYVAPNERESVARRVIEGAGIAQGSLAFQVAVDLLDAAENMLGQTRWDANPRLAVEIAIAMARALMLSGNMALALDRLEDLLTRSLPLGEQRAAVYLKVVGLIASDRYSEAIDVSLAHLRVEGIMFSRSPSNEDVDAEYARLLRSVEHGALDEIVDRDALSDEALLFQVNLLSELIPASLSIDRNLFAMVTTRITNITLEHGPNATGAYVFATMNMVVGFRFGDFQLGHRFGTTAMELVKRPELAGRKARAIQCFGALVVPWNGHVRSGITFVEQGLDAAIEAGDLVFAAYSRDHMQTLRYVSADPLPLVEREAQSAVVSAHNAGIAHASTFQVQVARARALQGGASAFGTLDDGEFSEAQYEAMLNAWPGLGMATFRYLTFKLEARLQAGRLDEALACSRDAESLQWTCASFFDVAEYQLHSGLAAADALAIGHPDREYLQSRLDTAVGEMRRWSDSAPDNFRCRMLLLEGARWFARGDYGLASSCFDQSLQSAADNGFVQIEAFAAERAALAKRAAGMLEVAAAYAALAYRKYLEWGAGAKAKALLDAWPTAGANDRNLASHALTLEKLDLGALLEALQAIAAEVDSASLLTTLMRLTLSSAGATRGTLYLLRDGKPQQVASAGLVEREVQVTVGGDRMATAFEQRLINRVWASGTRDILFEQDASSPLPRTEPRSALCLPLKRKGALTGLLYLENNVASRAFSQEQAAMLEFIAAQAASSLEIAQLYEGLLKENRERTLAEESLRRSQAWLTAGQALSKTGSWRWNMQSGEVEWSAQHYEIFGLVPYSVTPTVELLVSLIHPDDRDGTLAVMDQARRETTTFGHEYRIIRPNGEVRHIHGIGAPEAGEPAGAVIGTVMDITDRKLAEDAARSVQHDLAHAARLAMVGELAASIIHEINQPLAATVASAEGARRWINRATPDVEEAKSMLDDVISEASRVADIVAGLRALARKGETEVTAIDLQEAIDEVLVVMRPEFEKNEVLLTRTAASCRPVVYGQRVQLQQVLINLLRNGIEAMRDAGSTERRMHLELGMENEHVRVTVTDSGPGIEPAVAESLFEPLVTSKREGMGMGLAISKSIAKSHGGMLELLPSAVGASFSFTVPTYRRPA</sequence>
<evidence type="ECO:0000259" key="5">
    <source>
        <dbReference type="PROSITE" id="PS50113"/>
    </source>
</evidence>
<comment type="catalytic activity">
    <reaction evidence="1">
        <text>ATP + protein L-histidine = ADP + protein N-phospho-L-histidine.</text>
        <dbReference type="EC" id="2.7.13.3"/>
    </reaction>
</comment>
<name>A0A840YS55_9SPHN</name>
<reference evidence="6 7" key="1">
    <citation type="submission" date="2020-08" db="EMBL/GenBank/DDBJ databases">
        <title>Genomic Encyclopedia of Type Strains, Phase IV (KMG-IV): sequencing the most valuable type-strain genomes for metagenomic binning, comparative biology and taxonomic classification.</title>
        <authorList>
            <person name="Goeker M."/>
        </authorList>
    </citation>
    <scope>NUCLEOTIDE SEQUENCE [LARGE SCALE GENOMIC DNA]</scope>
    <source>
        <strain evidence="6 7">DSM 26736</strain>
    </source>
</reference>
<comment type="caution">
    <text evidence="6">The sequence shown here is derived from an EMBL/GenBank/DDBJ whole genome shotgun (WGS) entry which is preliminary data.</text>
</comment>
<dbReference type="SUPFAM" id="SSF55874">
    <property type="entry name" value="ATPase domain of HSP90 chaperone/DNA topoisomerase II/histidine kinase"/>
    <property type="match status" value="1"/>
</dbReference>
<dbReference type="InterPro" id="IPR000700">
    <property type="entry name" value="PAS-assoc_C"/>
</dbReference>
<dbReference type="PROSITE" id="PS50113">
    <property type="entry name" value="PAC"/>
    <property type="match status" value="1"/>
</dbReference>
<dbReference type="SUPFAM" id="SSF55781">
    <property type="entry name" value="GAF domain-like"/>
    <property type="match status" value="1"/>
</dbReference>
<dbReference type="Gene3D" id="3.30.450.40">
    <property type="match status" value="1"/>
</dbReference>
<dbReference type="CDD" id="cd00082">
    <property type="entry name" value="HisKA"/>
    <property type="match status" value="1"/>
</dbReference>